<evidence type="ECO:0000313" key="4">
    <source>
        <dbReference type="EMBL" id="KAA6303712.1"/>
    </source>
</evidence>
<organism evidence="4 5">
    <name type="scientific">Candidatus Ordinivivax streblomastigis</name>
    <dbReference type="NCBI Taxonomy" id="2540710"/>
    <lineage>
        <taxon>Bacteria</taxon>
        <taxon>Pseudomonadati</taxon>
        <taxon>Bacteroidota</taxon>
        <taxon>Bacteroidia</taxon>
        <taxon>Bacteroidales</taxon>
        <taxon>Candidatus Ordinivivax</taxon>
    </lineage>
</organism>
<feature type="chain" id="PRO_5024408403" description="Sialate O-acetylesterase domain-containing protein" evidence="2">
    <location>
        <begin position="21"/>
        <end position="474"/>
    </location>
</feature>
<dbReference type="InterPro" id="IPR039329">
    <property type="entry name" value="SIAE"/>
</dbReference>
<dbReference type="EMBL" id="SNRX01000001">
    <property type="protein sequence ID" value="KAA6303712.1"/>
    <property type="molecule type" value="Genomic_DNA"/>
</dbReference>
<name>A0A5M8P5X8_9BACT</name>
<dbReference type="PANTHER" id="PTHR22901:SF0">
    <property type="entry name" value="SIALATE O-ACETYLESTERASE"/>
    <property type="match status" value="1"/>
</dbReference>
<feature type="domain" description="Sialate O-acetylesterase" evidence="3">
    <location>
        <begin position="105"/>
        <end position="359"/>
    </location>
</feature>
<evidence type="ECO:0000313" key="5">
    <source>
        <dbReference type="Proteomes" id="UP000324575"/>
    </source>
</evidence>
<reference evidence="4 5" key="1">
    <citation type="submission" date="2019-03" db="EMBL/GenBank/DDBJ databases">
        <title>Single cell metagenomics reveals metabolic interactions within the superorganism composed of flagellate Streblomastix strix and complex community of Bacteroidetes bacteria on its surface.</title>
        <authorList>
            <person name="Treitli S.C."/>
            <person name="Kolisko M."/>
            <person name="Husnik F."/>
            <person name="Keeling P."/>
            <person name="Hampl V."/>
        </authorList>
    </citation>
    <scope>NUCLEOTIDE SEQUENCE [LARGE SCALE GENOMIC DNA]</scope>
    <source>
        <strain evidence="4">St1</strain>
    </source>
</reference>
<evidence type="ECO:0000256" key="2">
    <source>
        <dbReference type="SAM" id="SignalP"/>
    </source>
</evidence>
<dbReference type="Proteomes" id="UP000324575">
    <property type="component" value="Unassembled WGS sequence"/>
</dbReference>
<dbReference type="PANTHER" id="PTHR22901">
    <property type="entry name" value="SIALATE O-ACETYLESTERASE"/>
    <property type="match status" value="1"/>
</dbReference>
<evidence type="ECO:0000259" key="3">
    <source>
        <dbReference type="Pfam" id="PF03629"/>
    </source>
</evidence>
<accession>A0A5M8P5X8</accession>
<protein>
    <recommendedName>
        <fullName evidence="3">Sialate O-acetylesterase domain-containing protein</fullName>
    </recommendedName>
</protein>
<dbReference type="Gene3D" id="3.40.50.1110">
    <property type="entry name" value="SGNH hydrolase"/>
    <property type="match status" value="1"/>
</dbReference>
<dbReference type="InterPro" id="IPR005181">
    <property type="entry name" value="SASA"/>
</dbReference>
<sequence>MNLKNGLFLFLLLSFSPLHAKVILPTILGDNMVLQQQSHVKIWGKAKEKSNVTVKTSWNDNVYIVTSSEKGDFLAEIHTQTAGGPYKISITDGEEVTLKNILIGEVWFCSGQSNMEMPVRGFNRQPVAGSNDILAKAKATTPIRIYTTDTVRQFSKQPQTDCKGRWMENSSDNVAKASAAAYFFAKYMQEVLEVPVGIIVSSWGGSTVETWMSRESIAPFTEIDLSLLDNNEEVKNPAATPCVLYNAKIAPMTPFVIKGFLWYQGESNRGNVDVYAHLMPAFVNDLRTRWNCGEFPFYFVEIAPFNYDGADLTSAARMREVQLQNMRDIPNSGMVTTLDIGNPVFIHPTDKATVGKRLAYWALAKTYGKTGFGYVSPTYQSMEVAENKIYINFNDAEQGLCPMWTALKSFEIAGADKKFYPANAEIEAKTTRLAVSCEQVPHPVAVRYAYKNYTEASVFNIYGIPVAPFRTDHW</sequence>
<dbReference type="GO" id="GO:0005975">
    <property type="term" value="P:carbohydrate metabolic process"/>
    <property type="evidence" value="ECO:0007669"/>
    <property type="project" value="TreeGrafter"/>
</dbReference>
<dbReference type="SUPFAM" id="SSF52266">
    <property type="entry name" value="SGNH hydrolase"/>
    <property type="match status" value="1"/>
</dbReference>
<evidence type="ECO:0000256" key="1">
    <source>
        <dbReference type="ARBA" id="ARBA00022801"/>
    </source>
</evidence>
<dbReference type="AlphaFoldDB" id="A0A5M8P5X8"/>
<gene>
    <name evidence="4" type="ORF">EZS26_000263</name>
</gene>
<feature type="signal peptide" evidence="2">
    <location>
        <begin position="1"/>
        <end position="20"/>
    </location>
</feature>
<proteinExistence type="predicted"/>
<comment type="caution">
    <text evidence="4">The sequence shown here is derived from an EMBL/GenBank/DDBJ whole genome shotgun (WGS) entry which is preliminary data.</text>
</comment>
<dbReference type="Pfam" id="PF03629">
    <property type="entry name" value="SASA"/>
    <property type="match status" value="1"/>
</dbReference>
<keyword evidence="1" id="KW-0378">Hydrolase</keyword>
<dbReference type="InterPro" id="IPR036514">
    <property type="entry name" value="SGNH_hydro_sf"/>
</dbReference>
<dbReference type="GO" id="GO:0001681">
    <property type="term" value="F:sialate O-acetylesterase activity"/>
    <property type="evidence" value="ECO:0007669"/>
    <property type="project" value="InterPro"/>
</dbReference>
<keyword evidence="2" id="KW-0732">Signal</keyword>